<comment type="caution">
    <text evidence="3">The sequence shown here is derived from an EMBL/GenBank/DDBJ whole genome shotgun (WGS) entry which is preliminary data.</text>
</comment>
<proteinExistence type="predicted"/>
<accession>A0A397TT33</accession>
<evidence type="ECO:0000313" key="3">
    <source>
        <dbReference type="EMBL" id="RIB00934.1"/>
    </source>
</evidence>
<dbReference type="EMBL" id="QKWP01003454">
    <property type="protein sequence ID" value="RIB00934.1"/>
    <property type="molecule type" value="Genomic_DNA"/>
</dbReference>
<dbReference type="OrthoDB" id="10433998at2759"/>
<evidence type="ECO:0000256" key="2">
    <source>
        <dbReference type="SAM" id="MobiDB-lite"/>
    </source>
</evidence>
<organism evidence="3 4">
    <name type="scientific">Gigaspora rosea</name>
    <dbReference type="NCBI Taxonomy" id="44941"/>
    <lineage>
        <taxon>Eukaryota</taxon>
        <taxon>Fungi</taxon>
        <taxon>Fungi incertae sedis</taxon>
        <taxon>Mucoromycota</taxon>
        <taxon>Glomeromycotina</taxon>
        <taxon>Glomeromycetes</taxon>
        <taxon>Diversisporales</taxon>
        <taxon>Gigasporaceae</taxon>
        <taxon>Gigaspora</taxon>
    </lineage>
</organism>
<keyword evidence="1" id="KW-0175">Coiled coil</keyword>
<name>A0A397TT33_9GLOM</name>
<reference evidence="3 4" key="1">
    <citation type="submission" date="2018-06" db="EMBL/GenBank/DDBJ databases">
        <title>Comparative genomics reveals the genomic features of Rhizophagus irregularis, R. cerebriforme, R. diaphanum and Gigaspora rosea, and their symbiotic lifestyle signature.</title>
        <authorList>
            <person name="Morin E."/>
            <person name="San Clemente H."/>
            <person name="Chen E.C.H."/>
            <person name="De La Providencia I."/>
            <person name="Hainaut M."/>
            <person name="Kuo A."/>
            <person name="Kohler A."/>
            <person name="Murat C."/>
            <person name="Tang N."/>
            <person name="Roy S."/>
            <person name="Loubradou J."/>
            <person name="Henrissat B."/>
            <person name="Grigoriev I.V."/>
            <person name="Corradi N."/>
            <person name="Roux C."/>
            <person name="Martin F.M."/>
        </authorList>
    </citation>
    <scope>NUCLEOTIDE SEQUENCE [LARGE SCALE GENOMIC DNA]</scope>
    <source>
        <strain evidence="3 4">DAOM 194757</strain>
    </source>
</reference>
<feature type="coiled-coil region" evidence="1">
    <location>
        <begin position="84"/>
        <end position="139"/>
    </location>
</feature>
<keyword evidence="4" id="KW-1185">Reference proteome</keyword>
<gene>
    <name evidence="3" type="ORF">C2G38_2232380</name>
</gene>
<feature type="region of interest" description="Disordered" evidence="2">
    <location>
        <begin position="1"/>
        <end position="40"/>
    </location>
</feature>
<sequence>MSKQSKQPTKRSARLLQRTNKPELESIVHDKPQEHQSSLLPQPLVSIELIKRHPNIHLPGRLSRMPSESSNIMKSEDFDRIKEVDDLESENRSLNEEIGVLMQINELFDKESIVFQNQIKELEIKLKIANQEKGKSRANKLLELPVKAFNISNKNEETYFYVDEDEETSDNDDSDSKEARDELKSIYKNVPKMYKLKADQPVMQVVKDFASASKRTFLKKQSGKLDEDNHRLHVNNRNKVLALLLNTEVHSSEISETDENSQEKKQKIIVYNYS</sequence>
<dbReference type="AlphaFoldDB" id="A0A397TT33"/>
<protein>
    <submittedName>
        <fullName evidence="3">Uncharacterized protein</fullName>
    </submittedName>
</protein>
<evidence type="ECO:0000313" key="4">
    <source>
        <dbReference type="Proteomes" id="UP000266673"/>
    </source>
</evidence>
<evidence type="ECO:0000256" key="1">
    <source>
        <dbReference type="SAM" id="Coils"/>
    </source>
</evidence>
<feature type="compositionally biased region" description="Basic and acidic residues" evidence="2">
    <location>
        <begin position="20"/>
        <end position="34"/>
    </location>
</feature>
<dbReference type="Proteomes" id="UP000266673">
    <property type="component" value="Unassembled WGS sequence"/>
</dbReference>